<keyword evidence="10" id="KW-0472">Membrane</keyword>
<evidence type="ECO:0000259" key="11">
    <source>
        <dbReference type="Pfam" id="PF08541"/>
    </source>
</evidence>
<keyword evidence="5" id="KW-0808">Transferase</keyword>
<proteinExistence type="inferred from homology"/>
<dbReference type="NCBIfam" id="NF006829">
    <property type="entry name" value="PRK09352.1"/>
    <property type="match status" value="1"/>
</dbReference>
<comment type="pathway">
    <text evidence="1">Lipid metabolism.</text>
</comment>
<name>A0AAV4GWD4_9GAST</name>
<dbReference type="GO" id="GO:0044550">
    <property type="term" value="P:secondary metabolite biosynthetic process"/>
    <property type="evidence" value="ECO:0007669"/>
    <property type="project" value="TreeGrafter"/>
</dbReference>
<keyword evidence="7" id="KW-0443">Lipid metabolism</keyword>
<keyword evidence="14" id="KW-1185">Reference proteome</keyword>
<evidence type="ECO:0000259" key="12">
    <source>
        <dbReference type="Pfam" id="PF08545"/>
    </source>
</evidence>
<evidence type="ECO:0000256" key="1">
    <source>
        <dbReference type="ARBA" id="ARBA00005189"/>
    </source>
</evidence>
<evidence type="ECO:0000256" key="8">
    <source>
        <dbReference type="ARBA" id="ARBA00023160"/>
    </source>
</evidence>
<keyword evidence="4" id="KW-0444">Lipid biosynthesis</keyword>
<comment type="similarity">
    <text evidence="2">Belongs to the thiolase-like superfamily. FabH family.</text>
</comment>
<evidence type="ECO:0000256" key="3">
    <source>
        <dbReference type="ARBA" id="ARBA00022490"/>
    </source>
</evidence>
<feature type="domain" description="Beta-ketoacyl-[acyl-carrier-protein] synthase III C-terminal" evidence="11">
    <location>
        <begin position="213"/>
        <end position="300"/>
    </location>
</feature>
<evidence type="ECO:0000313" key="14">
    <source>
        <dbReference type="Proteomes" id="UP000762676"/>
    </source>
</evidence>
<evidence type="ECO:0000256" key="10">
    <source>
        <dbReference type="SAM" id="Phobius"/>
    </source>
</evidence>
<dbReference type="InterPro" id="IPR016039">
    <property type="entry name" value="Thiolase-like"/>
</dbReference>
<dbReference type="AlphaFoldDB" id="A0AAV4GWD4"/>
<evidence type="ECO:0000313" key="13">
    <source>
        <dbReference type="EMBL" id="GFR89485.1"/>
    </source>
</evidence>
<keyword evidence="8" id="KW-0275">Fatty acid biosynthesis</keyword>
<dbReference type="InterPro" id="IPR004655">
    <property type="entry name" value="FabH"/>
</dbReference>
<keyword evidence="3" id="KW-0963">Cytoplasm</keyword>
<gene>
    <name evidence="13" type="ORF">ElyMa_002544300</name>
</gene>
<reference evidence="13 14" key="1">
    <citation type="journal article" date="2021" name="Elife">
        <title>Chloroplast acquisition without the gene transfer in kleptoplastic sea slugs, Plakobranchus ocellatus.</title>
        <authorList>
            <person name="Maeda T."/>
            <person name="Takahashi S."/>
            <person name="Yoshida T."/>
            <person name="Shimamura S."/>
            <person name="Takaki Y."/>
            <person name="Nagai Y."/>
            <person name="Toyoda A."/>
            <person name="Suzuki Y."/>
            <person name="Arimoto A."/>
            <person name="Ishii H."/>
            <person name="Satoh N."/>
            <person name="Nishiyama T."/>
            <person name="Hasebe M."/>
            <person name="Maruyama T."/>
            <person name="Minagawa J."/>
            <person name="Obokata J."/>
            <person name="Shigenobu S."/>
        </authorList>
    </citation>
    <scope>NUCLEOTIDE SEQUENCE [LARGE SCALE GENOMIC DNA]</scope>
</reference>
<keyword evidence="9" id="KW-0012">Acyltransferase</keyword>
<protein>
    <submittedName>
        <fullName evidence="13">3-oxoacyl-[acyl-carrier-protein] synthase 3</fullName>
    </submittedName>
</protein>
<evidence type="ECO:0000256" key="4">
    <source>
        <dbReference type="ARBA" id="ARBA00022516"/>
    </source>
</evidence>
<evidence type="ECO:0000256" key="2">
    <source>
        <dbReference type="ARBA" id="ARBA00008642"/>
    </source>
</evidence>
<comment type="caution">
    <text evidence="13">The sequence shown here is derived from an EMBL/GenBank/DDBJ whole genome shotgun (WGS) entry which is preliminary data.</text>
</comment>
<keyword evidence="10" id="KW-0812">Transmembrane</keyword>
<organism evidence="13 14">
    <name type="scientific">Elysia marginata</name>
    <dbReference type="NCBI Taxonomy" id="1093978"/>
    <lineage>
        <taxon>Eukaryota</taxon>
        <taxon>Metazoa</taxon>
        <taxon>Spiralia</taxon>
        <taxon>Lophotrochozoa</taxon>
        <taxon>Mollusca</taxon>
        <taxon>Gastropoda</taxon>
        <taxon>Heterobranchia</taxon>
        <taxon>Euthyneura</taxon>
        <taxon>Panpulmonata</taxon>
        <taxon>Sacoglossa</taxon>
        <taxon>Placobranchoidea</taxon>
        <taxon>Plakobranchidae</taxon>
        <taxon>Elysia</taxon>
    </lineage>
</organism>
<dbReference type="SUPFAM" id="SSF53901">
    <property type="entry name" value="Thiolase-like"/>
    <property type="match status" value="1"/>
</dbReference>
<dbReference type="InterPro" id="IPR013747">
    <property type="entry name" value="ACP_syn_III_C"/>
</dbReference>
<evidence type="ECO:0000256" key="9">
    <source>
        <dbReference type="ARBA" id="ARBA00023315"/>
    </source>
</evidence>
<dbReference type="NCBIfam" id="TIGR00747">
    <property type="entry name" value="fabH"/>
    <property type="match status" value="1"/>
</dbReference>
<keyword evidence="10" id="KW-1133">Transmembrane helix</keyword>
<evidence type="ECO:0000256" key="6">
    <source>
        <dbReference type="ARBA" id="ARBA00022832"/>
    </source>
</evidence>
<feature type="domain" description="Beta-ketoacyl-[acyl-carrier-protein] synthase III N-terminal" evidence="12">
    <location>
        <begin position="83"/>
        <end position="161"/>
    </location>
</feature>
<evidence type="ECO:0000256" key="7">
    <source>
        <dbReference type="ARBA" id="ARBA00023098"/>
    </source>
</evidence>
<dbReference type="Gene3D" id="3.40.47.10">
    <property type="match status" value="1"/>
</dbReference>
<evidence type="ECO:0000256" key="5">
    <source>
        <dbReference type="ARBA" id="ARBA00022679"/>
    </source>
</evidence>
<dbReference type="GO" id="GO:0004315">
    <property type="term" value="F:3-oxoacyl-[acyl-carrier-protein] synthase activity"/>
    <property type="evidence" value="ECO:0007669"/>
    <property type="project" value="InterPro"/>
</dbReference>
<dbReference type="PANTHER" id="PTHR34069:SF2">
    <property type="entry name" value="BETA-KETOACYL-[ACYL-CARRIER-PROTEIN] SYNTHASE III"/>
    <property type="match status" value="1"/>
</dbReference>
<dbReference type="Proteomes" id="UP000762676">
    <property type="component" value="Unassembled WGS sequence"/>
</dbReference>
<sequence>MVDTSDEWIKTRTGVLERRILKDNSKGSSFLAIKAVQDLVEKTDLDTSEVDLVILTTATPDMPVAITSVYVATKIGAKNAYAFDLTAACSGFIYSLSVAAAYVESGKYRKVLVIGTDKMSSIVDYKDRTTCILFGDGAGAVLLEPNTRGVGILDEILKTDGEGRDSLKIEAGGSILPASQETVLNRQHFIKQDGQTVFKHAVSNMGAVISGLMERNNLTKDNLNWLVPHQANRRIIDALGTRIGLDSEKVMLNIYKYGNTTTATIPLLLNEYQKKIKKGENLILCAFGAGFTWGAIYLKWAYNS</sequence>
<dbReference type="CDD" id="cd00830">
    <property type="entry name" value="KAS_III"/>
    <property type="match status" value="1"/>
</dbReference>
<dbReference type="EMBL" id="BMAT01005237">
    <property type="protein sequence ID" value="GFR89485.1"/>
    <property type="molecule type" value="Genomic_DNA"/>
</dbReference>
<dbReference type="InterPro" id="IPR013751">
    <property type="entry name" value="ACP_syn_III_N"/>
</dbReference>
<dbReference type="PANTHER" id="PTHR34069">
    <property type="entry name" value="3-OXOACYL-[ACYL-CARRIER-PROTEIN] SYNTHASE 3"/>
    <property type="match status" value="1"/>
</dbReference>
<keyword evidence="6" id="KW-0276">Fatty acid metabolism</keyword>
<feature type="transmembrane region" description="Helical" evidence="10">
    <location>
        <begin position="282"/>
        <end position="302"/>
    </location>
</feature>
<dbReference type="HAMAP" id="MF_01815">
    <property type="entry name" value="FabH"/>
    <property type="match status" value="1"/>
</dbReference>
<dbReference type="Pfam" id="PF08545">
    <property type="entry name" value="ACP_syn_III"/>
    <property type="match status" value="1"/>
</dbReference>
<dbReference type="Pfam" id="PF08541">
    <property type="entry name" value="ACP_syn_III_C"/>
    <property type="match status" value="1"/>
</dbReference>
<dbReference type="GO" id="GO:0006633">
    <property type="term" value="P:fatty acid biosynthetic process"/>
    <property type="evidence" value="ECO:0007669"/>
    <property type="project" value="UniProtKB-KW"/>
</dbReference>
<accession>A0AAV4GWD4</accession>